<dbReference type="PROSITE" id="PS01131">
    <property type="entry name" value="RRNA_A_DIMETH"/>
    <property type="match status" value="1"/>
</dbReference>
<dbReference type="EC" id="2.1.1.223" evidence="6"/>
<name>A0ABV2T3M3_9BACT</name>
<dbReference type="SUPFAM" id="SSF53335">
    <property type="entry name" value="S-adenosyl-L-methionine-dependent methyltransferases"/>
    <property type="match status" value="1"/>
</dbReference>
<keyword evidence="9" id="KW-1185">Reference proteome</keyword>
<comment type="similarity">
    <text evidence="6">Belongs to the methyltransferase superfamily. tRNA (adenine-N(6)-)-methyltransferase family.</text>
</comment>
<evidence type="ECO:0000259" key="7">
    <source>
        <dbReference type="Pfam" id="PF05175"/>
    </source>
</evidence>
<evidence type="ECO:0000256" key="6">
    <source>
        <dbReference type="HAMAP-Rule" id="MF_01872"/>
    </source>
</evidence>
<dbReference type="InterPro" id="IPR002052">
    <property type="entry name" value="DNA_methylase_N6_adenine_CS"/>
</dbReference>
<feature type="domain" description="Methyltransferase small" evidence="7">
    <location>
        <begin position="45"/>
        <end position="126"/>
    </location>
</feature>
<dbReference type="InterPro" id="IPR022882">
    <property type="entry name" value="tRNA_adenine-N6_MeTrfase"/>
</dbReference>
<organism evidence="8 9">
    <name type="scientific">Chitinophaga defluvii</name>
    <dbReference type="NCBI Taxonomy" id="3163343"/>
    <lineage>
        <taxon>Bacteria</taxon>
        <taxon>Pseudomonadati</taxon>
        <taxon>Bacteroidota</taxon>
        <taxon>Chitinophagia</taxon>
        <taxon>Chitinophagales</taxon>
        <taxon>Chitinophagaceae</taxon>
        <taxon>Chitinophaga</taxon>
    </lineage>
</organism>
<reference evidence="8 9" key="1">
    <citation type="submission" date="2024-06" db="EMBL/GenBank/DDBJ databases">
        <title>Chitinophaga defluvii sp. nov., isolated from municipal sewage.</title>
        <authorList>
            <person name="Zhang L."/>
        </authorList>
    </citation>
    <scope>NUCLEOTIDE SEQUENCE [LARGE SCALE GENOMIC DNA]</scope>
    <source>
        <strain evidence="8 9">H8</strain>
    </source>
</reference>
<comment type="subcellular location">
    <subcellularLocation>
        <location evidence="6">Cytoplasm</location>
    </subcellularLocation>
</comment>
<keyword evidence="5 6" id="KW-0819">tRNA processing</keyword>
<gene>
    <name evidence="8" type="ORF">ABR189_09665</name>
</gene>
<dbReference type="InterPro" id="IPR020596">
    <property type="entry name" value="rRNA_Ade_Mease_Trfase_CS"/>
</dbReference>
<dbReference type="Proteomes" id="UP001549749">
    <property type="component" value="Unassembled WGS sequence"/>
</dbReference>
<keyword evidence="3 6" id="KW-0808">Transferase</keyword>
<dbReference type="PANTHER" id="PTHR47739">
    <property type="entry name" value="TRNA1(VAL) (ADENINE(37)-N6)-METHYLTRANSFERASE"/>
    <property type="match status" value="1"/>
</dbReference>
<dbReference type="Gene3D" id="3.40.50.150">
    <property type="entry name" value="Vaccinia Virus protein VP39"/>
    <property type="match status" value="1"/>
</dbReference>
<evidence type="ECO:0000256" key="5">
    <source>
        <dbReference type="ARBA" id="ARBA00022694"/>
    </source>
</evidence>
<keyword evidence="2 6" id="KW-0489">Methyltransferase</keyword>
<comment type="caution">
    <text evidence="8">The sequence shown here is derived from an EMBL/GenBank/DDBJ whole genome shotgun (WGS) entry which is preliminary data.</text>
</comment>
<evidence type="ECO:0000256" key="1">
    <source>
        <dbReference type="ARBA" id="ARBA00022490"/>
    </source>
</evidence>
<dbReference type="EMBL" id="JBEXAC010000001">
    <property type="protein sequence ID" value="MET6997635.1"/>
    <property type="molecule type" value="Genomic_DNA"/>
</dbReference>
<comment type="function">
    <text evidence="6">Specifically methylates the adenine in position 37 of tRNA(1)(Val) (anticodon cmo5UAC).</text>
</comment>
<evidence type="ECO:0000313" key="9">
    <source>
        <dbReference type="Proteomes" id="UP001549749"/>
    </source>
</evidence>
<evidence type="ECO:0000256" key="3">
    <source>
        <dbReference type="ARBA" id="ARBA00022679"/>
    </source>
</evidence>
<evidence type="ECO:0000256" key="2">
    <source>
        <dbReference type="ARBA" id="ARBA00022603"/>
    </source>
</evidence>
<comment type="catalytic activity">
    <reaction evidence="6">
        <text>adenosine(37) in tRNA1(Val) + S-adenosyl-L-methionine = N(6)-methyladenosine(37) in tRNA1(Val) + S-adenosyl-L-homocysteine + H(+)</text>
        <dbReference type="Rhea" id="RHEA:43160"/>
        <dbReference type="Rhea" id="RHEA-COMP:10369"/>
        <dbReference type="Rhea" id="RHEA-COMP:10370"/>
        <dbReference type="ChEBI" id="CHEBI:15378"/>
        <dbReference type="ChEBI" id="CHEBI:57856"/>
        <dbReference type="ChEBI" id="CHEBI:59789"/>
        <dbReference type="ChEBI" id="CHEBI:74411"/>
        <dbReference type="ChEBI" id="CHEBI:74449"/>
        <dbReference type="EC" id="2.1.1.223"/>
    </reaction>
</comment>
<accession>A0ABV2T3M3</accession>
<proteinExistence type="inferred from homology"/>
<dbReference type="Pfam" id="PF05175">
    <property type="entry name" value="MTS"/>
    <property type="match status" value="1"/>
</dbReference>
<dbReference type="GO" id="GO:0032259">
    <property type="term" value="P:methylation"/>
    <property type="evidence" value="ECO:0007669"/>
    <property type="project" value="UniProtKB-KW"/>
</dbReference>
<dbReference type="InterPro" id="IPR007848">
    <property type="entry name" value="Small_mtfrase_dom"/>
</dbReference>
<sequence length="240" mass="27350">MANHYFKFKAFTVHQEHCAMKVCTDACVQGAFTAQYLEQTHLVPAYILDIGAGTGLLSLMLAQKTEALITAIELDLPAYVQAQQNFSASPWAARLQVASADIREWESGRCFDFIITNPPFYEAALKSNNHQRNQAMHATTLNYRELLLAIQQQLTPTGRFSVLLPYTSFDSFMLQAQQGGYHLQQVLYIRQTPQHDFFRTVGIFGKEVTQTITTTMSIYDEEKAYTPEFVSLLKDYYLYL</sequence>
<dbReference type="InterPro" id="IPR050210">
    <property type="entry name" value="tRNA_Adenine-N(6)_MTase"/>
</dbReference>
<dbReference type="InterPro" id="IPR029063">
    <property type="entry name" value="SAM-dependent_MTases_sf"/>
</dbReference>
<evidence type="ECO:0000313" key="8">
    <source>
        <dbReference type="EMBL" id="MET6997635.1"/>
    </source>
</evidence>
<evidence type="ECO:0000256" key="4">
    <source>
        <dbReference type="ARBA" id="ARBA00022691"/>
    </source>
</evidence>
<dbReference type="PANTHER" id="PTHR47739:SF1">
    <property type="entry name" value="TRNA1(VAL) (ADENINE(37)-N6)-METHYLTRANSFERASE"/>
    <property type="match status" value="1"/>
</dbReference>
<keyword evidence="4 6" id="KW-0949">S-adenosyl-L-methionine</keyword>
<dbReference type="PROSITE" id="PS00092">
    <property type="entry name" value="N6_MTASE"/>
    <property type="match status" value="1"/>
</dbReference>
<dbReference type="CDD" id="cd02440">
    <property type="entry name" value="AdoMet_MTases"/>
    <property type="match status" value="1"/>
</dbReference>
<dbReference type="HAMAP" id="MF_01872">
    <property type="entry name" value="tRNA_methyltr_YfiC"/>
    <property type="match status" value="1"/>
</dbReference>
<keyword evidence="1 6" id="KW-0963">Cytoplasm</keyword>
<dbReference type="RefSeq" id="WP_354660270.1">
    <property type="nucleotide sequence ID" value="NZ_JBEXAC010000001.1"/>
</dbReference>
<dbReference type="GO" id="GO:0008168">
    <property type="term" value="F:methyltransferase activity"/>
    <property type="evidence" value="ECO:0007669"/>
    <property type="project" value="UniProtKB-KW"/>
</dbReference>
<protein>
    <recommendedName>
        <fullName evidence="6">tRNA1(Val) (adenine(37)-N6)-methyltransferase</fullName>
        <ecNumber evidence="6">2.1.1.223</ecNumber>
    </recommendedName>
    <alternativeName>
        <fullName evidence="6">tRNA m6A37 methyltransferase</fullName>
    </alternativeName>
</protein>